<dbReference type="SUPFAM" id="SSF53383">
    <property type="entry name" value="PLP-dependent transferases"/>
    <property type="match status" value="1"/>
</dbReference>
<evidence type="ECO:0000313" key="8">
    <source>
        <dbReference type="EMBL" id="PMC17070.1"/>
    </source>
</evidence>
<dbReference type="Proteomes" id="UP000235748">
    <property type="component" value="Unassembled WGS sequence"/>
</dbReference>
<dbReference type="Pfam" id="PF03711">
    <property type="entry name" value="OKR_DC_1_C"/>
    <property type="match status" value="1"/>
</dbReference>
<dbReference type="AlphaFoldDB" id="A0A2N6QC11"/>
<name>A0A2N6QC11_9STAP</name>
<evidence type="ECO:0000256" key="5">
    <source>
        <dbReference type="ARBA" id="ARBA00023239"/>
    </source>
</evidence>
<keyword evidence="4" id="KW-0663">Pyridoxal phosphate</keyword>
<evidence type="ECO:0000259" key="7">
    <source>
        <dbReference type="Pfam" id="PF03711"/>
    </source>
</evidence>
<evidence type="ECO:0000256" key="4">
    <source>
        <dbReference type="ARBA" id="ARBA00022898"/>
    </source>
</evidence>
<dbReference type="InterPro" id="IPR015421">
    <property type="entry name" value="PyrdxlP-dep_Trfase_major"/>
</dbReference>
<feature type="domain" description="Orn/Lys/Arg decarboxylases family 1 pyridoxal-P attachment site" evidence="6">
    <location>
        <begin position="3"/>
        <end position="265"/>
    </location>
</feature>
<dbReference type="Gene3D" id="3.90.105.10">
    <property type="entry name" value="Molybdopterin biosynthesis moea protein, domain 2"/>
    <property type="match status" value="1"/>
</dbReference>
<gene>
    <name evidence="8" type="ORF">CJ235_11650</name>
</gene>
<keyword evidence="3" id="KW-0210">Decarboxylase</keyword>
<dbReference type="InterPro" id="IPR015424">
    <property type="entry name" value="PyrdxlP-dep_Trfase"/>
</dbReference>
<dbReference type="PANTHER" id="PTHR43277">
    <property type="entry name" value="ARGININE DECARBOXYLASE"/>
    <property type="match status" value="1"/>
</dbReference>
<dbReference type="SUPFAM" id="SSF55904">
    <property type="entry name" value="Ornithine decarboxylase C-terminal domain"/>
    <property type="match status" value="1"/>
</dbReference>
<comment type="caution">
    <text evidence="8">The sequence shown here is derived from an EMBL/GenBank/DDBJ whole genome shotgun (WGS) entry which is preliminary data.</text>
</comment>
<dbReference type="Gene3D" id="3.40.640.10">
    <property type="entry name" value="Type I PLP-dependent aspartate aminotransferase-like (Major domain)"/>
    <property type="match status" value="1"/>
</dbReference>
<dbReference type="GO" id="GO:0008483">
    <property type="term" value="F:transaminase activity"/>
    <property type="evidence" value="ECO:0007669"/>
    <property type="project" value="UniProtKB-KW"/>
</dbReference>
<evidence type="ECO:0000259" key="6">
    <source>
        <dbReference type="Pfam" id="PF01276"/>
    </source>
</evidence>
<dbReference type="GO" id="GO:0016831">
    <property type="term" value="F:carboxy-lyase activity"/>
    <property type="evidence" value="ECO:0007669"/>
    <property type="project" value="UniProtKB-KW"/>
</dbReference>
<dbReference type="PANTHER" id="PTHR43277:SF3">
    <property type="entry name" value="DECARBOXYLASE, PUTATIVE-RELATED"/>
    <property type="match status" value="1"/>
</dbReference>
<dbReference type="InterPro" id="IPR000310">
    <property type="entry name" value="Orn/Lys/Arg_deCO2ase_major_dom"/>
</dbReference>
<comment type="similarity">
    <text evidence="2">Belongs to the Orn/Lys/Arg decarboxylase class-I family.</text>
</comment>
<dbReference type="InterPro" id="IPR008286">
    <property type="entry name" value="Prn/Lys/Arg_de-COase_C"/>
</dbReference>
<feature type="domain" description="Orn/Lys/Arg decarboxylase C-terminal" evidence="7">
    <location>
        <begin position="372"/>
        <end position="440"/>
    </location>
</feature>
<keyword evidence="8" id="KW-0032">Aminotransferase</keyword>
<proteinExistence type="inferred from homology"/>
<reference evidence="8 9" key="1">
    <citation type="submission" date="2017-09" db="EMBL/GenBank/DDBJ databases">
        <title>Bacterial strain isolated from the female urinary microbiota.</title>
        <authorList>
            <person name="Thomas-White K."/>
            <person name="Kumar N."/>
            <person name="Forster S."/>
            <person name="Putonti C."/>
            <person name="Lawley T."/>
            <person name="Wolfe A.J."/>
        </authorList>
    </citation>
    <scope>NUCLEOTIDE SEQUENCE [LARGE SCALE GENOMIC DNA]</scope>
    <source>
        <strain evidence="8 9">UMB0834</strain>
    </source>
</reference>
<evidence type="ECO:0000256" key="3">
    <source>
        <dbReference type="ARBA" id="ARBA00022793"/>
    </source>
</evidence>
<organism evidence="8 9">
    <name type="scientific">Staphylococcus pettenkoferi</name>
    <dbReference type="NCBI Taxonomy" id="170573"/>
    <lineage>
        <taxon>Bacteria</taxon>
        <taxon>Bacillati</taxon>
        <taxon>Bacillota</taxon>
        <taxon>Bacilli</taxon>
        <taxon>Bacillales</taxon>
        <taxon>Staphylococcaceae</taxon>
        <taxon>Staphylococcus</taxon>
    </lineage>
</organism>
<dbReference type="InterPro" id="IPR036633">
    <property type="entry name" value="Prn/Lys/Arg_de-COase_C_sf"/>
</dbReference>
<dbReference type="RefSeq" id="WP_070504799.1">
    <property type="nucleotide sequence ID" value="NZ_JAASJD010000012.1"/>
</dbReference>
<accession>A0A2N6QC11</accession>
<dbReference type="STRING" id="170573.GCA_001076995_00644"/>
<dbReference type="Pfam" id="PF01276">
    <property type="entry name" value="OKR_DC_1"/>
    <property type="match status" value="1"/>
</dbReference>
<dbReference type="EMBL" id="PNGG01000009">
    <property type="protein sequence ID" value="PMC17070.1"/>
    <property type="molecule type" value="Genomic_DNA"/>
</dbReference>
<comment type="cofactor">
    <cofactor evidence="1">
        <name>pyridoxal 5'-phosphate</name>
        <dbReference type="ChEBI" id="CHEBI:597326"/>
    </cofactor>
</comment>
<protein>
    <submittedName>
        <fullName evidence="8">Aminotransferase class V-fold PLP-dependent enzyme</fullName>
    </submittedName>
</protein>
<keyword evidence="8" id="KW-0808">Transferase</keyword>
<evidence type="ECO:0000256" key="2">
    <source>
        <dbReference type="ARBA" id="ARBA00010671"/>
    </source>
</evidence>
<dbReference type="InterPro" id="IPR052357">
    <property type="entry name" value="Orn_Lys_Arg_decarboxylase-I"/>
</dbReference>
<evidence type="ECO:0000256" key="1">
    <source>
        <dbReference type="ARBA" id="ARBA00001933"/>
    </source>
</evidence>
<sequence length="447" mass="50582">MTTPLYQRLQQYINNEAISLHVPGHKNNTIGQLDKLNWAMDMTEITGLDDLHQPDDVLAQSMAGINKHPDYQAYYLVNGTTSGILAVMQAFKYVEGDYLLARNSHKSVFNGLDLVEGQAELAATTVSADTHQYVAPLFDQERLQNKRLAVVTYPNYYGETFDIASFVNASHQAGVPVLVDEAHGAHFGLNGFPESALQTGADFVVQSYHKTLPTLTMGSILFIHKDASQKEAVERYLTYYQSSSPSYLIMTSLELGHAFYQQFRDTHFTYKRNQLIAVLRERGLTVKEVADPLKLVVCSPGYDGETLQLKFEEQDIYCELADDRQVLLILPLWHEGDTFPFEKLIERLRRIQIDEQASETSVPDSMSLTTTHGYIASQRMNKDKAVSLEDSLGCVLAEPIIPYPPGIPLMFKGEVVTIEMIERLRQWSERQLRVEGLRHDTIRVKDE</sequence>
<evidence type="ECO:0000313" key="9">
    <source>
        <dbReference type="Proteomes" id="UP000235748"/>
    </source>
</evidence>
<keyword evidence="5" id="KW-0456">Lyase</keyword>